<dbReference type="EMBL" id="RQJO01000009">
    <property type="protein sequence ID" value="RRB02685.1"/>
    <property type="molecule type" value="Genomic_DNA"/>
</dbReference>
<dbReference type="GO" id="GO:0016989">
    <property type="term" value="F:sigma factor antagonist activity"/>
    <property type="evidence" value="ECO:0007669"/>
    <property type="project" value="TreeGrafter"/>
</dbReference>
<dbReference type="Gene3D" id="2.60.120.1440">
    <property type="match status" value="1"/>
</dbReference>
<gene>
    <name evidence="3" type="ORF">EHT25_19770</name>
</gene>
<accession>A0A3P1BNS3</accession>
<sequence>MKTQVTKELLFNYFAGRTTAFQKQLIDEWAKDTDNREQFFSWLEIWESQNPQYVADVQKALSRHQNRMAQKPDEDSSVDTELPVERFWGRQNWFKWVAAASVLLLMAAGWINRDELLNEKYATAYGETRRLTLADGSEVTLNANSMLKVPRFGFGYQTRDVELTGEATFSITHTTDDQRFVVKTGRNFEVVVLGTEFTVYNRERGGKVVLNKGKVQLRYQEGKAPRELMMKPGDLVTLNRRSGHAQLRQVSQPENASAWRENRFVFEETTLEEIAQLFKENYGLILEIADPKLAKWTVSGSFTARNAEELLESLMEGASLTYKRTGKHIVITNPAN</sequence>
<dbReference type="RefSeq" id="WP_124876848.1">
    <property type="nucleotide sequence ID" value="NZ_RQJO01000009.1"/>
</dbReference>
<evidence type="ECO:0000313" key="4">
    <source>
        <dbReference type="Proteomes" id="UP000271925"/>
    </source>
</evidence>
<dbReference type="PIRSF" id="PIRSF018266">
    <property type="entry name" value="FecR"/>
    <property type="match status" value="1"/>
</dbReference>
<dbReference type="Gene3D" id="3.55.50.30">
    <property type="match status" value="1"/>
</dbReference>
<dbReference type="Pfam" id="PF04773">
    <property type="entry name" value="FecR"/>
    <property type="match status" value="1"/>
</dbReference>
<dbReference type="AlphaFoldDB" id="A0A3P1BNS3"/>
<dbReference type="InterPro" id="IPR012373">
    <property type="entry name" value="Ferrdict_sens_TM"/>
</dbReference>
<feature type="domain" description="Protein FecR C-terminal" evidence="2">
    <location>
        <begin position="263"/>
        <end position="331"/>
    </location>
</feature>
<dbReference type="PANTHER" id="PTHR30273:SF2">
    <property type="entry name" value="PROTEIN FECR"/>
    <property type="match status" value="1"/>
</dbReference>
<reference evidence="3 4" key="1">
    <citation type="submission" date="2018-11" db="EMBL/GenBank/DDBJ databases">
        <authorList>
            <person name="Zhou Z."/>
            <person name="Wang G."/>
        </authorList>
    </citation>
    <scope>NUCLEOTIDE SEQUENCE [LARGE SCALE GENOMIC DNA]</scope>
    <source>
        <strain evidence="3 4">KCTC52004</strain>
    </source>
</reference>
<proteinExistence type="predicted"/>
<dbReference type="Pfam" id="PF16344">
    <property type="entry name" value="FecR_C"/>
    <property type="match status" value="1"/>
</dbReference>
<dbReference type="PANTHER" id="PTHR30273">
    <property type="entry name" value="PERIPLASMIC SIGNAL SENSOR AND SIGMA FACTOR ACTIVATOR FECR-RELATED"/>
    <property type="match status" value="1"/>
</dbReference>
<feature type="domain" description="FecR protein" evidence="1">
    <location>
        <begin position="120"/>
        <end position="216"/>
    </location>
</feature>
<dbReference type="OrthoDB" id="1523489at2"/>
<evidence type="ECO:0000313" key="3">
    <source>
        <dbReference type="EMBL" id="RRB02685.1"/>
    </source>
</evidence>
<dbReference type="InterPro" id="IPR006860">
    <property type="entry name" value="FecR"/>
</dbReference>
<name>A0A3P1BNS3_9BACT</name>
<organism evidence="3 4">
    <name type="scientific">Larkinella rosea</name>
    <dbReference type="NCBI Taxonomy" id="2025312"/>
    <lineage>
        <taxon>Bacteria</taxon>
        <taxon>Pseudomonadati</taxon>
        <taxon>Bacteroidota</taxon>
        <taxon>Cytophagia</taxon>
        <taxon>Cytophagales</taxon>
        <taxon>Spirosomataceae</taxon>
        <taxon>Larkinella</taxon>
    </lineage>
</organism>
<dbReference type="Proteomes" id="UP000271925">
    <property type="component" value="Unassembled WGS sequence"/>
</dbReference>
<comment type="caution">
    <text evidence="3">The sequence shown here is derived from an EMBL/GenBank/DDBJ whole genome shotgun (WGS) entry which is preliminary data.</text>
</comment>
<protein>
    <submittedName>
        <fullName evidence="3">DUF4974 domain-containing protein</fullName>
    </submittedName>
</protein>
<evidence type="ECO:0000259" key="1">
    <source>
        <dbReference type="Pfam" id="PF04773"/>
    </source>
</evidence>
<dbReference type="InterPro" id="IPR032508">
    <property type="entry name" value="FecR_C"/>
</dbReference>
<keyword evidence="4" id="KW-1185">Reference proteome</keyword>
<evidence type="ECO:0000259" key="2">
    <source>
        <dbReference type="Pfam" id="PF16344"/>
    </source>
</evidence>